<dbReference type="SMR" id="Q5XLA8"/>
<dbReference type="GO" id="GO:0001907">
    <property type="term" value="P:symbiont-mediated killing of host cell"/>
    <property type="evidence" value="ECO:0007669"/>
    <property type="project" value="InterPro"/>
</dbReference>
<dbReference type="InterPro" id="IPR038979">
    <property type="entry name" value="Pest_crys"/>
</dbReference>
<feature type="transmembrane region" description="Helical" evidence="6">
    <location>
        <begin position="73"/>
        <end position="101"/>
    </location>
</feature>
<name>Q5XLA8_BACTP</name>
<dbReference type="AlphaFoldDB" id="Q5XLA8"/>
<keyword evidence="6" id="KW-0812">Transmembrane</keyword>
<dbReference type="Pfam" id="PF03944">
    <property type="entry name" value="Endotoxin_C"/>
    <property type="match status" value="1"/>
</dbReference>
<feature type="domain" description="Pesticidal crystal protein" evidence="9">
    <location>
        <begin position="84"/>
        <end position="289"/>
    </location>
</feature>
<evidence type="ECO:0000259" key="10">
    <source>
        <dbReference type="Pfam" id="PF17997"/>
    </source>
</evidence>
<dbReference type="Gene3D" id="2.60.120.260">
    <property type="entry name" value="Galactose-binding domain-like"/>
    <property type="match status" value="2"/>
</dbReference>
<evidence type="ECO:0000259" key="9">
    <source>
        <dbReference type="Pfam" id="PF03945"/>
    </source>
</evidence>
<evidence type="ECO:0000256" key="6">
    <source>
        <dbReference type="SAM" id="Phobius"/>
    </source>
</evidence>
<keyword evidence="6" id="KW-1133">Transmembrane helix</keyword>
<dbReference type="GO" id="GO:0090729">
    <property type="term" value="F:toxin activity"/>
    <property type="evidence" value="ECO:0007669"/>
    <property type="project" value="UniProtKB-KW"/>
</dbReference>
<evidence type="ECO:0000256" key="4">
    <source>
        <dbReference type="ARBA" id="ARBA00023026"/>
    </source>
</evidence>
<dbReference type="SUPFAM" id="SSF51096">
    <property type="entry name" value="delta-Endotoxin (insectocide), middle domain"/>
    <property type="match status" value="1"/>
</dbReference>
<dbReference type="GO" id="GO:0005102">
    <property type="term" value="F:signaling receptor binding"/>
    <property type="evidence" value="ECO:0007669"/>
    <property type="project" value="InterPro"/>
</dbReference>
<dbReference type="InterPro" id="IPR036716">
    <property type="entry name" value="Pest_crys_N_sf"/>
</dbReference>
<dbReference type="Gene3D" id="1.20.190.10">
    <property type="entry name" value="Pesticidal crystal protein, N-terminal domain"/>
    <property type="match status" value="1"/>
</dbReference>
<dbReference type="InterPro" id="IPR001178">
    <property type="entry name" value="Pest_cryst_dom_II"/>
</dbReference>
<keyword evidence="6" id="KW-0472">Membrane</keyword>
<reference evidence="12" key="1">
    <citation type="journal article" date="2008" name="J. Invertebr. Pathol.">
        <title>Characterization of a novel Cry9Bb delta-endotoxin from Bacillus thuringiensis.</title>
        <authorList>
            <person name="Silva-Werneck J.O."/>
            <person name="Ellar D.J."/>
        </authorList>
    </citation>
    <scope>NUCLEOTIDE SEQUENCE</scope>
    <source>
        <strain evidence="12">S725</strain>
    </source>
</reference>
<dbReference type="CDD" id="cd04085">
    <property type="entry name" value="delta_endotoxin_C"/>
    <property type="match status" value="1"/>
</dbReference>
<keyword evidence="3" id="KW-0749">Sporulation</keyword>
<feature type="domain" description="Pesticidal crystal protein Cry" evidence="10">
    <location>
        <begin position="739"/>
        <end position="920"/>
    </location>
</feature>
<organism evidence="12">
    <name type="scientific">Bacillus thuringiensis subsp. japonensis</name>
    <dbReference type="NCBI Taxonomy" id="128936"/>
    <lineage>
        <taxon>Bacteria</taxon>
        <taxon>Bacillati</taxon>
        <taxon>Bacillota</taxon>
        <taxon>Bacilli</taxon>
        <taxon>Bacillales</taxon>
        <taxon>Bacillaceae</taxon>
        <taxon>Bacillus</taxon>
        <taxon>Bacillus cereus group</taxon>
    </lineage>
</organism>
<evidence type="ECO:0000256" key="5">
    <source>
        <dbReference type="ARBA" id="ARBA00029653"/>
    </source>
</evidence>
<evidence type="ECO:0000259" key="11">
    <source>
        <dbReference type="Pfam" id="PF21463"/>
    </source>
</evidence>
<dbReference type="Pfam" id="PF00555">
    <property type="entry name" value="Endotoxin_M"/>
    <property type="match status" value="1"/>
</dbReference>
<keyword evidence="4" id="KW-0843">Virulence</keyword>
<feature type="domain" description="Cry1Ac-like" evidence="11">
    <location>
        <begin position="1033"/>
        <end position="1110"/>
    </location>
</feature>
<protein>
    <recommendedName>
        <fullName evidence="5">Crystaline entomocidal protoxin</fullName>
    </recommendedName>
</protein>
<dbReference type="GO" id="GO:0030435">
    <property type="term" value="P:sporulation resulting in formation of a cellular spore"/>
    <property type="evidence" value="ECO:0007669"/>
    <property type="project" value="UniProtKB-KW"/>
</dbReference>
<dbReference type="EMBL" id="AY758316">
    <property type="protein sequence ID" value="AAV28716.1"/>
    <property type="molecule type" value="Genomic_DNA"/>
</dbReference>
<sequence length="1163" mass="131361">MNRNNQNEYEVIDTSTCGCPSGDVMQYPLANDPNAALQNMNYKEYLQMYGGDYADAFINPGNVRTGLQTGIDIVALLVGTLGGAVGGILTGLLSTLFGFLWPSNDQAVWEAFIEQMEELIEQRISDQVVRTALDNLTGIQNYYNQYLLAFEEWEEAPNSVRSNLVLQRFENLHALFVSSMPSFGSGPGSQRFEAQLLLVYAQAANLHLLLLRDAEIYGARWGLRESQIQLYFDELQNNTRDYTNHCVNAYNNGLEQVRGTNAASWLKYHQFRRETTLTAMDLVALFPYYNLRQYPIAVNPQLTREVYTDPLGVPFEESNPSSEIRCSRWQDTSAMTFSNLENALVRPPHLFDTIRNLRIYTGTFRVNNNNFIEGWIGHSVTNNRLGISTEFTRNYGITTPIINSYNFANGDVYQINTRSNTSLIAFENAPLFGITRAQFQPGGTYSVTQRTLLCEQNYNSTDELPSLDPDEPISRSYSHRLSHITSYLHRVFTIDGNNIYSGNLPTYVWTHRDVDLTNTITADRITHLPLIKSNVQRSGLPVKGPGFTGGDVLRSSSSDADVSIIGVSAGAPLTQQYRIRVRYASNVDVTIRFVRHNTHSLLGIGTLSRTMNSGEESRYESYRTVDVITNFRLNSSSEQIRIVTEGLRANGQLYLDSLEFIPINPTREAEEDLEAAKKAVASLFTRTRDGLQANVTDYQVDRAANLVLCLSDEQYAHDKKMLLEAVRAAKRLSRERNLLQDPDFNEINSTEDSGWKTSNGIIISEGGPFFKGRALQLASARENYPTYIYQKVDSSMLKPYTRYKLDGFVQSSQDLEIELIHHHKVHLVKNVPDNLVLDTYPDGSCNGINRCEEQQMVNSQLETEHHPMDCCEASQTHEFSSYIHTGDLNASVDQGIWVVLKIRTTDGSATLGNLELVEVGPLSGESLEREQRDNAKWNAELGRKRAEADRVYQGAKQAINHLFVDYQDQQLNPEVGLAEISEARNLIESISDVYCDAVLRIPGINYEMYTELSNRLQQAAYLYTSRNAVQNGDFNSGLDSWNATTDATVQQDGNMYFLVLSHWDAQVSQQFRVQPNCKYVLRVTAKKVGNGDGYVTIQDGAHHRETLTFNACDYDVNGTHVNDNSYITKELEFYPKTEHMWVEVSETEGTFYIDSIELIETQE</sequence>
<dbReference type="Pfam" id="PF03945">
    <property type="entry name" value="Endotoxin_N"/>
    <property type="match status" value="1"/>
</dbReference>
<evidence type="ECO:0000256" key="2">
    <source>
        <dbReference type="ARBA" id="ARBA00022656"/>
    </source>
</evidence>
<dbReference type="SUPFAM" id="SSF56849">
    <property type="entry name" value="delta-Endotoxin (insectocide), N-terminal domain"/>
    <property type="match status" value="1"/>
</dbReference>
<dbReference type="InterPro" id="IPR005639">
    <property type="entry name" value="Pest_crys_dom_I"/>
</dbReference>
<dbReference type="Pfam" id="PF21463">
    <property type="entry name" value="Cry1Ac_dom-VII"/>
    <property type="match status" value="1"/>
</dbReference>
<evidence type="ECO:0000256" key="1">
    <source>
        <dbReference type="ARBA" id="ARBA00007819"/>
    </source>
</evidence>
<dbReference type="Gene3D" id="2.100.10.10">
    <property type="entry name" value="Pesticidal crystal protein, central domain"/>
    <property type="match status" value="1"/>
</dbReference>
<dbReference type="InterPro" id="IPR041587">
    <property type="entry name" value="Cry_V"/>
</dbReference>
<dbReference type="PANTHER" id="PTHR37003">
    <property type="entry name" value="ENDOTOXIN_N DOMAIN-CONTAINING PROTEIN-RELATED"/>
    <property type="match status" value="1"/>
</dbReference>
<feature type="domain" description="Pesticidal crystal protein" evidence="8">
    <location>
        <begin position="525"/>
        <end position="664"/>
    </location>
</feature>
<evidence type="ECO:0000313" key="12">
    <source>
        <dbReference type="EMBL" id="AAV28716.1"/>
    </source>
</evidence>
<comment type="similarity">
    <text evidence="1">Belongs to the delta endotoxin family.</text>
</comment>
<evidence type="ECO:0000259" key="8">
    <source>
        <dbReference type="Pfam" id="PF03944"/>
    </source>
</evidence>
<dbReference type="InterPro" id="IPR008979">
    <property type="entry name" value="Galactose-bd-like_sf"/>
</dbReference>
<dbReference type="InterPro" id="IPR036399">
    <property type="entry name" value="Pest_cryst_cen_dom_sf"/>
</dbReference>
<proteinExistence type="inferred from homology"/>
<dbReference type="PANTHER" id="PTHR37003:SF2">
    <property type="entry name" value="PESTICIDAL CRYSTAL PROTEIN N-TERMINAL DOMAIN-CONTAINING PROTEIN"/>
    <property type="match status" value="1"/>
</dbReference>
<dbReference type="InterPro" id="IPR048645">
    <property type="entry name" value="Cry1Ac-like_dom-VII"/>
</dbReference>
<dbReference type="InterPro" id="IPR005638">
    <property type="entry name" value="Pest_crys_dom-III"/>
</dbReference>
<keyword evidence="2" id="KW-0800">Toxin</keyword>
<feature type="domain" description="Pesticidal crystal protein" evidence="7">
    <location>
        <begin position="298"/>
        <end position="515"/>
    </location>
</feature>
<dbReference type="Pfam" id="PF17997">
    <property type="entry name" value="Cry1Ac_D5"/>
    <property type="match status" value="1"/>
</dbReference>
<accession>Q5XLA8</accession>
<evidence type="ECO:0000259" key="7">
    <source>
        <dbReference type="Pfam" id="PF00555"/>
    </source>
</evidence>
<evidence type="ECO:0000256" key="3">
    <source>
        <dbReference type="ARBA" id="ARBA00022969"/>
    </source>
</evidence>
<dbReference type="SUPFAM" id="SSF49785">
    <property type="entry name" value="Galactose-binding domain-like"/>
    <property type="match status" value="2"/>
</dbReference>